<keyword evidence="2" id="KW-1185">Reference proteome</keyword>
<protein>
    <submittedName>
        <fullName evidence="1">Uncharacterized protein</fullName>
    </submittedName>
</protein>
<evidence type="ECO:0000313" key="2">
    <source>
        <dbReference type="Proteomes" id="UP001597092"/>
    </source>
</evidence>
<evidence type="ECO:0000313" key="1">
    <source>
        <dbReference type="EMBL" id="MFD1687151.1"/>
    </source>
</evidence>
<organism evidence="1 2">
    <name type="scientific">Halobellus litoreus</name>
    <dbReference type="NCBI Taxonomy" id="755310"/>
    <lineage>
        <taxon>Archaea</taxon>
        <taxon>Methanobacteriati</taxon>
        <taxon>Methanobacteriota</taxon>
        <taxon>Stenosarchaea group</taxon>
        <taxon>Halobacteria</taxon>
        <taxon>Halobacteriales</taxon>
        <taxon>Haloferacaceae</taxon>
        <taxon>Halobellus</taxon>
    </lineage>
</organism>
<reference evidence="1 2" key="1">
    <citation type="journal article" date="2019" name="Int. J. Syst. Evol. Microbiol.">
        <title>The Global Catalogue of Microorganisms (GCM) 10K type strain sequencing project: providing services to taxonomists for standard genome sequencing and annotation.</title>
        <authorList>
            <consortium name="The Broad Institute Genomics Platform"/>
            <consortium name="The Broad Institute Genome Sequencing Center for Infectious Disease"/>
            <person name="Wu L."/>
            <person name="Ma J."/>
        </authorList>
    </citation>
    <scope>NUCLEOTIDE SEQUENCE [LARGE SCALE GENOMIC DNA]</scope>
    <source>
        <strain evidence="1 2">CGMCC 1.10387</strain>
    </source>
</reference>
<dbReference type="EMBL" id="JBHUDP010000008">
    <property type="protein sequence ID" value="MFD1687151.1"/>
    <property type="molecule type" value="Genomic_DNA"/>
</dbReference>
<gene>
    <name evidence="1" type="ORF">ACFSAS_16240</name>
</gene>
<dbReference type="Proteomes" id="UP001597092">
    <property type="component" value="Unassembled WGS sequence"/>
</dbReference>
<accession>A0ABD6DY55</accession>
<dbReference type="AlphaFoldDB" id="A0ABD6DY55"/>
<sequence>MRGFENPEDVWVVLVVEGIEDIPLPLEVTRIAELVDAEALRTGEVFEVDTTDRRDITTLTRRNVGGFGKRGLDPSVETRVVRGRDYDTVGRPSEEFGGDSTEILVHTSGNCEEVAIVVDGSVSADLPGVTSDEPLLVVVEPSASPEAFDGGVKVVVRAVLEVAGDSRVEAHAGWGIGDGGELRRASWRKIRADCSSQLDMVNFSIGIDAVLVADVGESTFLVADGLDDKGLGEERREFAKEVLGVLTGVVPKEFLGFVVDDDLAFVFIEIVVEALEDGLANGRPMRRGERGISVEREVRRVCLAGIGIAFGNRNLHHDVVE</sequence>
<name>A0ABD6DY55_9EURY</name>
<proteinExistence type="predicted"/>
<dbReference type="RefSeq" id="WP_256309290.1">
    <property type="nucleotide sequence ID" value="NZ_JANHAW010000005.1"/>
</dbReference>
<comment type="caution">
    <text evidence="1">The sequence shown here is derived from an EMBL/GenBank/DDBJ whole genome shotgun (WGS) entry which is preliminary data.</text>
</comment>